<dbReference type="KEGG" id="marq:MARGE09_P1362"/>
<dbReference type="RefSeq" id="WP_236986636.1">
    <property type="nucleotide sequence ID" value="NZ_AP023086.1"/>
</dbReference>
<reference evidence="1 2" key="1">
    <citation type="journal article" date="2022" name="IScience">
        <title>An ultrasensitive nanofiber-based assay for enzymatic hydrolysis and deep-sea microbial degradation of cellulose.</title>
        <authorList>
            <person name="Tsudome M."/>
            <person name="Tachioka M."/>
            <person name="Miyazaki M."/>
            <person name="Uchimura K."/>
            <person name="Tsuda M."/>
            <person name="Takaki Y."/>
            <person name="Deguchi S."/>
        </authorList>
    </citation>
    <scope>NUCLEOTIDE SEQUENCE [LARGE SCALE GENOMIC DNA]</scope>
    <source>
        <strain evidence="1 2">GE09</strain>
    </source>
</reference>
<evidence type="ECO:0000313" key="2">
    <source>
        <dbReference type="Proteomes" id="UP001320119"/>
    </source>
</evidence>
<keyword evidence="2" id="KW-1185">Reference proteome</keyword>
<dbReference type="EMBL" id="AP023086">
    <property type="protein sequence ID" value="BCD97161.1"/>
    <property type="molecule type" value="Genomic_DNA"/>
</dbReference>
<protein>
    <submittedName>
        <fullName evidence="1">Uncharacterized protein</fullName>
    </submittedName>
</protein>
<proteinExistence type="predicted"/>
<gene>
    <name evidence="1" type="ORF">MARGE09_P1362</name>
</gene>
<sequence length="104" mass="11958">MNFNEFDQPAKAITQHYANRLNNELAAKLITGEVNISSKDDAEDLAFFFWAMVDEAVDDEENNFAIDGYSDLQSWLEKAMHIFSSYIKNQGFADQWREVSHKCG</sequence>
<evidence type="ECO:0000313" key="1">
    <source>
        <dbReference type="EMBL" id="BCD97161.1"/>
    </source>
</evidence>
<dbReference type="AlphaFoldDB" id="A0AAN1WGG5"/>
<dbReference type="Proteomes" id="UP001320119">
    <property type="component" value="Chromosome"/>
</dbReference>
<name>A0AAN1WGG5_9GAMM</name>
<accession>A0AAN1WGG5</accession>
<organism evidence="1 2">
    <name type="scientific">Marinagarivorans cellulosilyticus</name>
    <dbReference type="NCBI Taxonomy" id="2721545"/>
    <lineage>
        <taxon>Bacteria</taxon>
        <taxon>Pseudomonadati</taxon>
        <taxon>Pseudomonadota</taxon>
        <taxon>Gammaproteobacteria</taxon>
        <taxon>Cellvibrionales</taxon>
        <taxon>Cellvibrionaceae</taxon>
        <taxon>Marinagarivorans</taxon>
    </lineage>
</organism>